<keyword evidence="1" id="KW-0472">Membrane</keyword>
<gene>
    <name evidence="2" type="ORF">LOTGIDRAFT_164506</name>
</gene>
<dbReference type="Proteomes" id="UP000030746">
    <property type="component" value="Unassembled WGS sequence"/>
</dbReference>
<keyword evidence="1" id="KW-1133">Transmembrane helix</keyword>
<organism evidence="2 3">
    <name type="scientific">Lottia gigantea</name>
    <name type="common">Giant owl limpet</name>
    <dbReference type="NCBI Taxonomy" id="225164"/>
    <lineage>
        <taxon>Eukaryota</taxon>
        <taxon>Metazoa</taxon>
        <taxon>Spiralia</taxon>
        <taxon>Lophotrochozoa</taxon>
        <taxon>Mollusca</taxon>
        <taxon>Gastropoda</taxon>
        <taxon>Patellogastropoda</taxon>
        <taxon>Lottioidea</taxon>
        <taxon>Lottiidae</taxon>
        <taxon>Lottia</taxon>
    </lineage>
</organism>
<dbReference type="AlphaFoldDB" id="V4A597"/>
<dbReference type="RefSeq" id="XP_009059260.1">
    <property type="nucleotide sequence ID" value="XM_009061012.1"/>
</dbReference>
<dbReference type="CTD" id="20239747"/>
<dbReference type="KEGG" id="lgi:LOTGIDRAFT_164506"/>
<keyword evidence="1" id="KW-0812">Transmembrane</keyword>
<reference evidence="2 3" key="1">
    <citation type="journal article" date="2013" name="Nature">
        <title>Insights into bilaterian evolution from three spiralian genomes.</title>
        <authorList>
            <person name="Simakov O."/>
            <person name="Marletaz F."/>
            <person name="Cho S.J."/>
            <person name="Edsinger-Gonzales E."/>
            <person name="Havlak P."/>
            <person name="Hellsten U."/>
            <person name="Kuo D.H."/>
            <person name="Larsson T."/>
            <person name="Lv J."/>
            <person name="Arendt D."/>
            <person name="Savage R."/>
            <person name="Osoegawa K."/>
            <person name="de Jong P."/>
            <person name="Grimwood J."/>
            <person name="Chapman J.A."/>
            <person name="Shapiro H."/>
            <person name="Aerts A."/>
            <person name="Otillar R.P."/>
            <person name="Terry A.Y."/>
            <person name="Boore J.L."/>
            <person name="Grigoriev I.V."/>
            <person name="Lindberg D.R."/>
            <person name="Seaver E.C."/>
            <person name="Weisblat D.A."/>
            <person name="Putnam N.H."/>
            <person name="Rokhsar D.S."/>
        </authorList>
    </citation>
    <scope>NUCLEOTIDE SEQUENCE [LARGE SCALE GENOMIC DNA]</scope>
</reference>
<sequence length="132" mass="15793">MTKFEKQMDCPIDEYKNYIESANKKTYVLIFDKIMIILMVEIVFSLQLMKRYAHGHAVALRLGIQLKKLNNRVKLEIKEYNSCCEIKELPYPNQITFDEIKDRNYEVYAYMSIDTKRLLIDLIETQEVSKRK</sequence>
<dbReference type="HOGENOM" id="CLU_1919432_0_0_1"/>
<keyword evidence="3" id="KW-1185">Reference proteome</keyword>
<evidence type="ECO:0000313" key="2">
    <source>
        <dbReference type="EMBL" id="ESO90190.1"/>
    </source>
</evidence>
<dbReference type="OrthoDB" id="10063408at2759"/>
<dbReference type="GeneID" id="20239747"/>
<protein>
    <submittedName>
        <fullName evidence="2">Uncharacterized protein</fullName>
    </submittedName>
</protein>
<proteinExistence type="predicted"/>
<evidence type="ECO:0000256" key="1">
    <source>
        <dbReference type="SAM" id="Phobius"/>
    </source>
</evidence>
<feature type="transmembrane region" description="Helical" evidence="1">
    <location>
        <begin position="27"/>
        <end position="46"/>
    </location>
</feature>
<evidence type="ECO:0000313" key="3">
    <source>
        <dbReference type="Proteomes" id="UP000030746"/>
    </source>
</evidence>
<name>V4A597_LOTGI</name>
<dbReference type="EMBL" id="KB202481">
    <property type="protein sequence ID" value="ESO90190.1"/>
    <property type="molecule type" value="Genomic_DNA"/>
</dbReference>
<accession>V4A597</accession>